<reference evidence="3" key="2">
    <citation type="journal article" date="2024" name="Plant">
        <title>Genomic evolution and insights into agronomic trait innovations of Sesamum species.</title>
        <authorList>
            <person name="Miao H."/>
            <person name="Wang L."/>
            <person name="Qu L."/>
            <person name="Liu H."/>
            <person name="Sun Y."/>
            <person name="Le M."/>
            <person name="Wang Q."/>
            <person name="Wei S."/>
            <person name="Zheng Y."/>
            <person name="Lin W."/>
            <person name="Duan Y."/>
            <person name="Cao H."/>
            <person name="Xiong S."/>
            <person name="Wang X."/>
            <person name="Wei L."/>
            <person name="Li C."/>
            <person name="Ma Q."/>
            <person name="Ju M."/>
            <person name="Zhao R."/>
            <person name="Li G."/>
            <person name="Mu C."/>
            <person name="Tian Q."/>
            <person name="Mei H."/>
            <person name="Zhang T."/>
            <person name="Gao T."/>
            <person name="Zhang H."/>
        </authorList>
    </citation>
    <scope>NUCLEOTIDE SEQUENCE</scope>
    <source>
        <strain evidence="3">G01</strain>
    </source>
</reference>
<protein>
    <submittedName>
        <fullName evidence="3">Retrovirus-related Pol polyprotein from transposon RE1</fullName>
    </submittedName>
</protein>
<feature type="domain" description="Reverse transcriptase Ty1/copia-type" evidence="1">
    <location>
        <begin position="364"/>
        <end position="551"/>
    </location>
</feature>
<dbReference type="PANTHER" id="PTHR37610:SF40">
    <property type="entry name" value="OS01G0909600 PROTEIN"/>
    <property type="match status" value="1"/>
</dbReference>
<name>A0AAW2QA03_9LAMI</name>
<accession>A0AAW2QA03</accession>
<gene>
    <name evidence="3" type="ORF">Sangu_0544600</name>
</gene>
<feature type="domain" description="Retrotransposon Copia-like N-terminal" evidence="2">
    <location>
        <begin position="19"/>
        <end position="65"/>
    </location>
</feature>
<dbReference type="SUPFAM" id="SSF56672">
    <property type="entry name" value="DNA/RNA polymerases"/>
    <property type="match status" value="1"/>
</dbReference>
<dbReference type="CDD" id="cd09272">
    <property type="entry name" value="RNase_HI_RT_Ty1"/>
    <property type="match status" value="1"/>
</dbReference>
<comment type="caution">
    <text evidence="3">The sequence shown here is derived from an EMBL/GenBank/DDBJ whole genome shotgun (WGS) entry which is preliminary data.</text>
</comment>
<reference evidence="3" key="1">
    <citation type="submission" date="2020-06" db="EMBL/GenBank/DDBJ databases">
        <authorList>
            <person name="Li T."/>
            <person name="Hu X."/>
            <person name="Zhang T."/>
            <person name="Song X."/>
            <person name="Zhang H."/>
            <person name="Dai N."/>
            <person name="Sheng W."/>
            <person name="Hou X."/>
            <person name="Wei L."/>
        </authorList>
    </citation>
    <scope>NUCLEOTIDE SEQUENCE</scope>
    <source>
        <strain evidence="3">G01</strain>
        <tissue evidence="3">Leaf</tissue>
    </source>
</reference>
<dbReference type="Pfam" id="PF07727">
    <property type="entry name" value="RVT_2"/>
    <property type="match status" value="1"/>
</dbReference>
<evidence type="ECO:0000259" key="1">
    <source>
        <dbReference type="Pfam" id="PF07727"/>
    </source>
</evidence>
<dbReference type="InterPro" id="IPR013103">
    <property type="entry name" value="RVT_2"/>
</dbReference>
<sequence length="815" mass="91063">MADAGESNRQSIPEALQLHGSDHPGMILVSTLLTKSNYLTWSYAVKRALRAKMKLGFIDGTTMKPHSTDMFFEQWIRVDSMVTTWILNCISKEIVGSFMYAKSARTLWLDLEERYGECNGPLLYQLQREITSLAQGNMSIVEYFSKLRMVWDEIDMLMPTPQCTCGGCTCGVSKATADQATFTRLIQFLMGLSETFDHLRDQLLVMDPVPTVNKAYSMVLRVEKQREVNVDYTNTMDNAAMQVPKQEALLQELVNLMKGEGHHSQMQEDPLHVNLTQFDGFAGAPKSASLLPLYSADSDDDITPPTSTPAITPTEPRSYLEASKDARWVDAMNEELTALDKMKHGSLLPYHRERKPLGASGFLSFSPVAKSVTVRVFMAVAVAKGWPLWQLDVNNAFLHGHLDEEVYMVPPEGYTCAIPGRFCRLKRSLYGLKQASRQWNIELTTKLQDFGYVQCPHDHCLFLKITSTCFVGLLVYVDDIILTGNSEDEIASVKSYLHSLFTIKDLGFAKYFLGLELARSTHGLLVTQQKYLTDILSDTNLLGAKPTSTPFPPGLKLTAGDGSLLSDPAPYRRLVGRLLYLGFTRPDISFVVQQLSQFLQHLGSFIGMLLHVLPQGTSSLGLFFSSCNSLQPSVFTDASWASCPDSRRSITGFCIFLGSTLVSWKTKKQATVSRSSAEAEYRSMGAAVCELLWLRNLLACPPSVSNKAAIHITANPVFHERTKHLDIDCHCATNSSWVSSYPLFLVVINWPTSSQNPTHRDFARLFVKLGLAPQSPSCGGDVEVCIAVLQQMLQRQKVEEMRWMPTCCLWTLKVY</sequence>
<dbReference type="InterPro" id="IPR029472">
    <property type="entry name" value="Copia-like_N"/>
</dbReference>
<dbReference type="EMBL" id="JACGWK010000003">
    <property type="protein sequence ID" value="KAL0364470.1"/>
    <property type="molecule type" value="Genomic_DNA"/>
</dbReference>
<organism evidence="3">
    <name type="scientific">Sesamum angustifolium</name>
    <dbReference type="NCBI Taxonomy" id="2727405"/>
    <lineage>
        <taxon>Eukaryota</taxon>
        <taxon>Viridiplantae</taxon>
        <taxon>Streptophyta</taxon>
        <taxon>Embryophyta</taxon>
        <taxon>Tracheophyta</taxon>
        <taxon>Spermatophyta</taxon>
        <taxon>Magnoliopsida</taxon>
        <taxon>eudicotyledons</taxon>
        <taxon>Gunneridae</taxon>
        <taxon>Pentapetalae</taxon>
        <taxon>asterids</taxon>
        <taxon>lamiids</taxon>
        <taxon>Lamiales</taxon>
        <taxon>Pedaliaceae</taxon>
        <taxon>Sesamum</taxon>
    </lineage>
</organism>
<evidence type="ECO:0000259" key="2">
    <source>
        <dbReference type="Pfam" id="PF14244"/>
    </source>
</evidence>
<dbReference type="Pfam" id="PF14244">
    <property type="entry name" value="Retrotran_gag_3"/>
    <property type="match status" value="1"/>
</dbReference>
<dbReference type="AlphaFoldDB" id="A0AAW2QA03"/>
<proteinExistence type="predicted"/>
<dbReference type="PANTHER" id="PTHR37610">
    <property type="entry name" value="CCHC-TYPE DOMAIN-CONTAINING PROTEIN"/>
    <property type="match status" value="1"/>
</dbReference>
<evidence type="ECO:0000313" key="3">
    <source>
        <dbReference type="EMBL" id="KAL0364470.1"/>
    </source>
</evidence>
<dbReference type="InterPro" id="IPR043502">
    <property type="entry name" value="DNA/RNA_pol_sf"/>
</dbReference>